<comment type="caution">
    <text evidence="2">The sequence shown here is derived from an EMBL/GenBank/DDBJ whole genome shotgun (WGS) entry which is preliminary data.</text>
</comment>
<organism evidence="2 3">
    <name type="scientific">Elsinoe australis</name>
    <dbReference type="NCBI Taxonomy" id="40998"/>
    <lineage>
        <taxon>Eukaryota</taxon>
        <taxon>Fungi</taxon>
        <taxon>Dikarya</taxon>
        <taxon>Ascomycota</taxon>
        <taxon>Pezizomycotina</taxon>
        <taxon>Dothideomycetes</taxon>
        <taxon>Dothideomycetidae</taxon>
        <taxon>Myriangiales</taxon>
        <taxon>Elsinoaceae</taxon>
        <taxon>Elsinoe</taxon>
    </lineage>
</organism>
<dbReference type="Proteomes" id="UP000243723">
    <property type="component" value="Unassembled WGS sequence"/>
</dbReference>
<evidence type="ECO:0000313" key="2">
    <source>
        <dbReference type="EMBL" id="PSK58697.1"/>
    </source>
</evidence>
<reference evidence="2 3" key="1">
    <citation type="submission" date="2017-05" db="EMBL/GenBank/DDBJ databases">
        <title>Draft genome sequence of Elsinoe australis.</title>
        <authorList>
            <person name="Cheng Q."/>
        </authorList>
    </citation>
    <scope>NUCLEOTIDE SEQUENCE [LARGE SCALE GENOMIC DNA]</scope>
    <source>
        <strain evidence="2 3">NL1</strain>
    </source>
</reference>
<evidence type="ECO:0000313" key="3">
    <source>
        <dbReference type="Proteomes" id="UP000243723"/>
    </source>
</evidence>
<sequence>MTPSTGRQQSIGTNSSRPQRSRRASSASHASTALTAPDQDIFEELRTFVRSKGWEDVFAVMIFRKREEHGPGSRPRSNFYGTGICLHCQNARAYETNMCRHLSECQVARAYLDDRPSRSVTRVSQSSVARHHSSPRAFNHFRPLRPQINTTTDAAINEPHYQTGHLSPEDARNHPWFNSRQAISAPASQLDPLEIRRPSELDRTLSEAPLSVAAHFDMESTPLPHDTTVVPSGNYDHLLRESLVNGSNIFQGGDVLSGLNFDIDSLLRQEAANLDPSDLEAEMDQIRQLYPNTLPSFQGQWF</sequence>
<dbReference type="AlphaFoldDB" id="A0A2P8ADZ0"/>
<feature type="compositionally biased region" description="Polar residues" evidence="1">
    <location>
        <begin position="1"/>
        <end position="14"/>
    </location>
</feature>
<dbReference type="EMBL" id="NHZQ01000016">
    <property type="protein sequence ID" value="PSK58697.1"/>
    <property type="molecule type" value="Genomic_DNA"/>
</dbReference>
<proteinExistence type="predicted"/>
<keyword evidence="3" id="KW-1185">Reference proteome</keyword>
<protein>
    <submittedName>
        <fullName evidence="2">Uncharacterized protein</fullName>
    </submittedName>
</protein>
<feature type="region of interest" description="Disordered" evidence="1">
    <location>
        <begin position="1"/>
        <end position="32"/>
    </location>
</feature>
<name>A0A2P8ADZ0_9PEZI</name>
<gene>
    <name evidence="2" type="ORF">B9Z65_6712</name>
</gene>
<accession>A0A2P8ADZ0</accession>
<evidence type="ECO:0000256" key="1">
    <source>
        <dbReference type="SAM" id="MobiDB-lite"/>
    </source>
</evidence>